<dbReference type="Pfam" id="PF01263">
    <property type="entry name" value="Aldose_epim"/>
    <property type="match status" value="1"/>
</dbReference>
<reference evidence="1 2" key="1">
    <citation type="journal article" date="2015" name="Genome Announc.">
        <title>Expanding the biotechnology potential of lactobacilli through comparative genomics of 213 strains and associated genera.</title>
        <authorList>
            <person name="Sun Z."/>
            <person name="Harris H.M."/>
            <person name="McCann A."/>
            <person name="Guo C."/>
            <person name="Argimon S."/>
            <person name="Zhang W."/>
            <person name="Yang X."/>
            <person name="Jeffery I.B."/>
            <person name="Cooney J.C."/>
            <person name="Kagawa T.F."/>
            <person name="Liu W."/>
            <person name="Song Y."/>
            <person name="Salvetti E."/>
            <person name="Wrobel A."/>
            <person name="Rasinkangas P."/>
            <person name="Parkhill J."/>
            <person name="Rea M.C."/>
            <person name="O'Sullivan O."/>
            <person name="Ritari J."/>
            <person name="Douillard F.P."/>
            <person name="Paul Ross R."/>
            <person name="Yang R."/>
            <person name="Briner A.E."/>
            <person name="Felis G.E."/>
            <person name="de Vos W.M."/>
            <person name="Barrangou R."/>
            <person name="Klaenhammer T.R."/>
            <person name="Caufield P.W."/>
            <person name="Cui Y."/>
            <person name="Zhang H."/>
            <person name="O'Toole P.W."/>
        </authorList>
    </citation>
    <scope>NUCLEOTIDE SEQUENCE [LARGE SCALE GENOMIC DNA]</scope>
    <source>
        <strain evidence="1 2">DSM 20253</strain>
    </source>
</reference>
<dbReference type="SUPFAM" id="SSF74650">
    <property type="entry name" value="Galactose mutarotase-like"/>
    <property type="match status" value="1"/>
</dbReference>
<dbReference type="InterPro" id="IPR008183">
    <property type="entry name" value="Aldose_1/G6P_1-epimerase"/>
</dbReference>
<protein>
    <submittedName>
        <fullName evidence="1">Aldose-1 epimerase</fullName>
    </submittedName>
</protein>
<organism evidence="1 2">
    <name type="scientific">Loigolactobacillus rennini DSM 20253</name>
    <dbReference type="NCBI Taxonomy" id="1423796"/>
    <lineage>
        <taxon>Bacteria</taxon>
        <taxon>Bacillati</taxon>
        <taxon>Bacillota</taxon>
        <taxon>Bacilli</taxon>
        <taxon>Lactobacillales</taxon>
        <taxon>Lactobacillaceae</taxon>
        <taxon>Loigolactobacillus</taxon>
    </lineage>
</organism>
<dbReference type="EMBL" id="AYYI01000022">
    <property type="protein sequence ID" value="KRM98933.1"/>
    <property type="molecule type" value="Genomic_DNA"/>
</dbReference>
<name>A0A0R2D5I5_9LACO</name>
<keyword evidence="2" id="KW-1185">Reference proteome</keyword>
<accession>A0A0R2D5I5</accession>
<dbReference type="Proteomes" id="UP000051638">
    <property type="component" value="Unassembled WGS sequence"/>
</dbReference>
<dbReference type="STRING" id="1423796.FC24_GL000779"/>
<dbReference type="PANTHER" id="PTHR11122">
    <property type="entry name" value="APOSPORY-ASSOCIATED PROTEIN C-RELATED"/>
    <property type="match status" value="1"/>
</dbReference>
<dbReference type="InterPro" id="IPR037481">
    <property type="entry name" value="LacX"/>
</dbReference>
<dbReference type="PANTHER" id="PTHR11122:SF13">
    <property type="entry name" value="GLUCOSE-6-PHOSPHATE 1-EPIMERASE"/>
    <property type="match status" value="1"/>
</dbReference>
<sequence>MHDMSLSIKNQFLQANFTAKGAELTNLISLDSGNEYIWQGDPKIWNRHAPVLFPIVGRLKNDQYRYQGKTYHMTQHGFARDRTFQVVAHQSDAISFQLKDDQKTWQNYPFAFELTVTYQLLDNDLEVTYFVHNPAQKPLYFSIGGHPGFNIPLTTDNKFEDYYISYEPKKTRVQIPLVGAYNDAAHKTLAPTDTDLDLSHELFHADALIYELNQVNTFTLKNDQNQHSVSVTVPNAPYTGIWSPYPKAGNFVCIEPWWGIADNVAASGDFTQKMGINHLAPGADFTGSFTITAHQRRAF</sequence>
<dbReference type="PATRIC" id="fig|1423796.3.peg.796"/>
<dbReference type="GO" id="GO:0016853">
    <property type="term" value="F:isomerase activity"/>
    <property type="evidence" value="ECO:0007669"/>
    <property type="project" value="InterPro"/>
</dbReference>
<dbReference type="Gene3D" id="2.70.98.10">
    <property type="match status" value="1"/>
</dbReference>
<proteinExistence type="predicted"/>
<evidence type="ECO:0000313" key="2">
    <source>
        <dbReference type="Proteomes" id="UP000051638"/>
    </source>
</evidence>
<gene>
    <name evidence="1" type="ORF">FC24_GL000779</name>
</gene>
<dbReference type="InterPro" id="IPR011013">
    <property type="entry name" value="Gal_mutarotase_sf_dom"/>
</dbReference>
<comment type="caution">
    <text evidence="1">The sequence shown here is derived from an EMBL/GenBank/DDBJ whole genome shotgun (WGS) entry which is preliminary data.</text>
</comment>
<evidence type="ECO:0000313" key="1">
    <source>
        <dbReference type="EMBL" id="KRM98933.1"/>
    </source>
</evidence>
<dbReference type="CDD" id="cd09024">
    <property type="entry name" value="Aldose_epim_lacX"/>
    <property type="match status" value="1"/>
</dbReference>
<dbReference type="AlphaFoldDB" id="A0A0R2D5I5"/>
<dbReference type="InterPro" id="IPR014718">
    <property type="entry name" value="GH-type_carb-bd"/>
</dbReference>
<dbReference type="GO" id="GO:0030246">
    <property type="term" value="F:carbohydrate binding"/>
    <property type="evidence" value="ECO:0007669"/>
    <property type="project" value="InterPro"/>
</dbReference>
<dbReference type="GO" id="GO:0005975">
    <property type="term" value="P:carbohydrate metabolic process"/>
    <property type="evidence" value="ECO:0007669"/>
    <property type="project" value="InterPro"/>
</dbReference>